<dbReference type="PANTHER" id="PTHR30471:SF3">
    <property type="entry name" value="UPF0758 PROTEIN YEES-RELATED"/>
    <property type="match status" value="1"/>
</dbReference>
<evidence type="ECO:0000313" key="8">
    <source>
        <dbReference type="Proteomes" id="UP001176806"/>
    </source>
</evidence>
<evidence type="ECO:0000256" key="2">
    <source>
        <dbReference type="ARBA" id="ARBA00022723"/>
    </source>
</evidence>
<dbReference type="InterPro" id="IPR001405">
    <property type="entry name" value="UPF0758"/>
</dbReference>
<comment type="caution">
    <text evidence="7">The sequence shown here is derived from an EMBL/GenBank/DDBJ whole genome shotgun (WGS) entry which is preliminary data.</text>
</comment>
<evidence type="ECO:0000256" key="3">
    <source>
        <dbReference type="ARBA" id="ARBA00022801"/>
    </source>
</evidence>
<dbReference type="Proteomes" id="UP001176806">
    <property type="component" value="Unassembled WGS sequence"/>
</dbReference>
<evidence type="ECO:0000256" key="5">
    <source>
        <dbReference type="ARBA" id="ARBA00023049"/>
    </source>
</evidence>
<evidence type="ECO:0000259" key="6">
    <source>
        <dbReference type="PROSITE" id="PS50249"/>
    </source>
</evidence>
<keyword evidence="2" id="KW-0479">Metal-binding</keyword>
<organism evidence="7 8">
    <name type="scientific">Flavivirga jejuensis</name>
    <dbReference type="NCBI Taxonomy" id="870487"/>
    <lineage>
        <taxon>Bacteria</taxon>
        <taxon>Pseudomonadati</taxon>
        <taxon>Bacteroidota</taxon>
        <taxon>Flavobacteriia</taxon>
        <taxon>Flavobacteriales</taxon>
        <taxon>Flavobacteriaceae</taxon>
        <taxon>Flavivirga</taxon>
    </lineage>
</organism>
<dbReference type="EMBL" id="JAUOEL010000005">
    <property type="protein sequence ID" value="MDO5975589.1"/>
    <property type="molecule type" value="Genomic_DNA"/>
</dbReference>
<dbReference type="PROSITE" id="PS01302">
    <property type="entry name" value="UPF0758"/>
    <property type="match status" value="1"/>
</dbReference>
<dbReference type="InterPro" id="IPR037518">
    <property type="entry name" value="MPN"/>
</dbReference>
<keyword evidence="5" id="KW-0482">Metalloprotease</keyword>
<keyword evidence="1" id="KW-0645">Protease</keyword>
<dbReference type="PROSITE" id="PS50249">
    <property type="entry name" value="MPN"/>
    <property type="match status" value="1"/>
</dbReference>
<dbReference type="CDD" id="cd08071">
    <property type="entry name" value="MPN_DUF2466"/>
    <property type="match status" value="1"/>
</dbReference>
<feature type="domain" description="MPN" evidence="6">
    <location>
        <begin position="28"/>
        <end position="152"/>
    </location>
</feature>
<protein>
    <submittedName>
        <fullName evidence="7">JAB domain-containing protein</fullName>
    </submittedName>
</protein>
<dbReference type="Pfam" id="PF04002">
    <property type="entry name" value="RadC"/>
    <property type="match status" value="1"/>
</dbReference>
<proteinExistence type="predicted"/>
<dbReference type="Gene3D" id="3.40.140.10">
    <property type="entry name" value="Cytidine Deaminase, domain 2"/>
    <property type="match status" value="1"/>
</dbReference>
<keyword evidence="8" id="KW-1185">Reference proteome</keyword>
<dbReference type="RefSeq" id="WP_303302797.1">
    <property type="nucleotide sequence ID" value="NZ_BAABDA010000050.1"/>
</dbReference>
<evidence type="ECO:0000256" key="1">
    <source>
        <dbReference type="ARBA" id="ARBA00022670"/>
    </source>
</evidence>
<name>A0ABT8WQZ8_9FLAO</name>
<dbReference type="InterPro" id="IPR025657">
    <property type="entry name" value="RadC_JAB"/>
</dbReference>
<sequence>MTKIDLYKISEIELTYKRKVRADDRPKISSSWDAYKVFRENWDDLTINLAEEFKIMLLDRNNRCMGIVPISKGGVSGTVVDPKLVFASALKARVCAIILGHNHPSGATKHSRADKAITEKLVQGGRYLDLKVLDHIIVTDESYVSFSDTNLII</sequence>
<dbReference type="PANTHER" id="PTHR30471">
    <property type="entry name" value="DNA REPAIR PROTEIN RADC"/>
    <property type="match status" value="1"/>
</dbReference>
<gene>
    <name evidence="7" type="ORF">Q4Q40_15455</name>
</gene>
<dbReference type="InterPro" id="IPR020891">
    <property type="entry name" value="UPF0758_CS"/>
</dbReference>
<keyword evidence="4" id="KW-0862">Zinc</keyword>
<evidence type="ECO:0000313" key="7">
    <source>
        <dbReference type="EMBL" id="MDO5975589.1"/>
    </source>
</evidence>
<reference evidence="7" key="1">
    <citation type="submission" date="2023-07" db="EMBL/GenBank/DDBJ databases">
        <title>Two novel species in the genus Flavivirga.</title>
        <authorList>
            <person name="Kwon K."/>
        </authorList>
    </citation>
    <scope>NUCLEOTIDE SEQUENCE</scope>
    <source>
        <strain evidence="7">KACC 14158</strain>
    </source>
</reference>
<accession>A0ABT8WQZ8</accession>
<keyword evidence="3" id="KW-0378">Hydrolase</keyword>
<evidence type="ECO:0000256" key="4">
    <source>
        <dbReference type="ARBA" id="ARBA00022833"/>
    </source>
</evidence>